<evidence type="ECO:0000259" key="1">
    <source>
        <dbReference type="Pfam" id="PF00557"/>
    </source>
</evidence>
<dbReference type="Gene3D" id="3.40.350.10">
    <property type="entry name" value="Creatinase/prolidase N-terminal domain"/>
    <property type="match status" value="1"/>
</dbReference>
<dbReference type="InterPro" id="IPR029149">
    <property type="entry name" value="Creatin/AminoP/Spt16_N"/>
</dbReference>
<gene>
    <name evidence="3" type="ORF">JBF11_05220</name>
</gene>
<dbReference type="CDD" id="cd01066">
    <property type="entry name" value="APP_MetAP"/>
    <property type="match status" value="1"/>
</dbReference>
<keyword evidence="3" id="KW-0645">Protease</keyword>
<feature type="domain" description="Peptidase M24" evidence="1">
    <location>
        <begin position="205"/>
        <end position="414"/>
    </location>
</feature>
<name>A0ABY5XZH4_9BACT</name>
<dbReference type="GO" id="GO:0004177">
    <property type="term" value="F:aminopeptidase activity"/>
    <property type="evidence" value="ECO:0007669"/>
    <property type="project" value="UniProtKB-KW"/>
</dbReference>
<dbReference type="PANTHER" id="PTHR46112">
    <property type="entry name" value="AMINOPEPTIDASE"/>
    <property type="match status" value="1"/>
</dbReference>
<dbReference type="Gene3D" id="3.90.230.10">
    <property type="entry name" value="Creatinase/methionine aminopeptidase superfamily"/>
    <property type="match status" value="1"/>
</dbReference>
<dbReference type="Pfam" id="PF01321">
    <property type="entry name" value="Creatinase_N"/>
    <property type="match status" value="1"/>
</dbReference>
<dbReference type="InterPro" id="IPR000994">
    <property type="entry name" value="Pept_M24"/>
</dbReference>
<protein>
    <submittedName>
        <fullName evidence="3">Aminopeptidase P family protein</fullName>
    </submittedName>
</protein>
<dbReference type="Pfam" id="PF00557">
    <property type="entry name" value="Peptidase_M24"/>
    <property type="match status" value="1"/>
</dbReference>
<evidence type="ECO:0000313" key="3">
    <source>
        <dbReference type="EMBL" id="UWX04897.1"/>
    </source>
</evidence>
<dbReference type="Proteomes" id="UP001058120">
    <property type="component" value="Chromosome"/>
</dbReference>
<organism evidence="3 4">
    <name type="scientific">Taurinivorans muris</name>
    <dbReference type="NCBI Taxonomy" id="2787751"/>
    <lineage>
        <taxon>Bacteria</taxon>
        <taxon>Pseudomonadati</taxon>
        <taxon>Thermodesulfobacteriota</taxon>
        <taxon>Desulfovibrionia</taxon>
        <taxon>Desulfovibrionales</taxon>
        <taxon>Desulfovibrionaceae</taxon>
        <taxon>Taurinivorans</taxon>
    </lineage>
</organism>
<keyword evidence="4" id="KW-1185">Reference proteome</keyword>
<proteinExistence type="predicted"/>
<dbReference type="PANTHER" id="PTHR46112:SF2">
    <property type="entry name" value="XAA-PRO AMINOPEPTIDASE P-RELATED"/>
    <property type="match status" value="1"/>
</dbReference>
<accession>A0ABY5XZH4</accession>
<keyword evidence="3" id="KW-0031">Aminopeptidase</keyword>
<evidence type="ECO:0000313" key="4">
    <source>
        <dbReference type="Proteomes" id="UP001058120"/>
    </source>
</evidence>
<keyword evidence="3" id="KW-0378">Hydrolase</keyword>
<dbReference type="EMBL" id="CP065938">
    <property type="protein sequence ID" value="UWX04897.1"/>
    <property type="molecule type" value="Genomic_DNA"/>
</dbReference>
<feature type="domain" description="Creatinase N-terminal" evidence="2">
    <location>
        <begin position="11"/>
        <end position="122"/>
    </location>
</feature>
<reference evidence="3" key="1">
    <citation type="submission" date="2020-12" db="EMBL/GenBank/DDBJ databases">
        <title>Taurinivorans muris gen. nov., sp. nov., fundamental and realized metabolic niche of a ubiquitous sulfidogenic bacterium in the murine intestine.</title>
        <authorList>
            <person name="Ye H."/>
            <person name="Hanson B.T."/>
            <person name="Loy A."/>
        </authorList>
    </citation>
    <scope>NUCLEOTIDE SEQUENCE</scope>
    <source>
        <strain evidence="3">LT0009</strain>
    </source>
</reference>
<dbReference type="SUPFAM" id="SSF53092">
    <property type="entry name" value="Creatinase/prolidase N-terminal domain"/>
    <property type="match status" value="1"/>
</dbReference>
<dbReference type="InterPro" id="IPR036005">
    <property type="entry name" value="Creatinase/aminopeptidase-like"/>
</dbReference>
<sequence length="435" mass="49322">MHIPKNEHIARLKNIKTRICEKHPQLSGFFIFSRINIYYFTGTPANGVLYVPMNGEPLLFVRKGFEKAKQECPFEHIYRYTSYAEIETVCADLGLALSENALYGMETAGLTAQLAMLFCSKIKAFSQNIPAAVDNEIKYVRSIKSPYECEKIREAGKRQALALEKILPFYLNGILHHTVPRPPSILEQYGKEPASRYGQDPFILSEKNIAKHCVQIYTELEHGFLCRMSAHGEEIFYGHVACGDNLIAPTYYNGAMGFQGLHPALPCLGSEKVWQKGEPLCVDMVFNYEGYHTDKTQCYFYGREQDLPDEAKKAYECCFAVQELVLRRLTHGAVPEEIWSETLKLVEKFNFTEQFMGYKQNRVPFLGHGIGLSVDEFPVLAKNFKEPLQNSMIIACEPKIALPNFGMVGIENTFELIDNTVKNITSAQDGIIFIS</sequence>
<dbReference type="SUPFAM" id="SSF55920">
    <property type="entry name" value="Creatinase/aminopeptidase"/>
    <property type="match status" value="1"/>
</dbReference>
<dbReference type="InterPro" id="IPR000587">
    <property type="entry name" value="Creatinase_N"/>
</dbReference>
<dbReference type="RefSeq" id="WP_334314452.1">
    <property type="nucleotide sequence ID" value="NZ_CP065938.1"/>
</dbReference>
<evidence type="ECO:0000259" key="2">
    <source>
        <dbReference type="Pfam" id="PF01321"/>
    </source>
</evidence>
<dbReference type="InterPro" id="IPR050659">
    <property type="entry name" value="Peptidase_M24B"/>
</dbReference>